<gene>
    <name evidence="2" type="ORF">WN55_02802</name>
</gene>
<name>A0A154NXP8_DUFNO</name>
<protein>
    <submittedName>
        <fullName evidence="2">Uncharacterized protein</fullName>
    </submittedName>
</protein>
<evidence type="ECO:0000313" key="3">
    <source>
        <dbReference type="Proteomes" id="UP000076502"/>
    </source>
</evidence>
<sequence length="208" mass="23596">MVLSVHCQEKHLENGQETFGRPREMYHALGGPVIADRLTDEKQAREHERPRLIDDTRNNGRSGRYGSVVVIERKLRRKKFFAGLEMTESSPKKNRRVGKGACGNSLLYRPTSVTFKKNEVQRFLSQKLFEFPLLARKITTKLQELGPEYADSYGNTDVDRGGIEKTRVGSTRWNLGDANARKASHLETRGPVVESQAHQHHHPSPGHS</sequence>
<dbReference type="Proteomes" id="UP000076502">
    <property type="component" value="Unassembled WGS sequence"/>
</dbReference>
<dbReference type="AlphaFoldDB" id="A0A154NXP8"/>
<evidence type="ECO:0000313" key="2">
    <source>
        <dbReference type="EMBL" id="KZC04439.1"/>
    </source>
</evidence>
<organism evidence="2 3">
    <name type="scientific">Dufourea novaeangliae</name>
    <name type="common">Sweat bee</name>
    <dbReference type="NCBI Taxonomy" id="178035"/>
    <lineage>
        <taxon>Eukaryota</taxon>
        <taxon>Metazoa</taxon>
        <taxon>Ecdysozoa</taxon>
        <taxon>Arthropoda</taxon>
        <taxon>Hexapoda</taxon>
        <taxon>Insecta</taxon>
        <taxon>Pterygota</taxon>
        <taxon>Neoptera</taxon>
        <taxon>Endopterygota</taxon>
        <taxon>Hymenoptera</taxon>
        <taxon>Apocrita</taxon>
        <taxon>Aculeata</taxon>
        <taxon>Apoidea</taxon>
        <taxon>Anthophila</taxon>
        <taxon>Halictidae</taxon>
        <taxon>Rophitinae</taxon>
        <taxon>Dufourea</taxon>
    </lineage>
</organism>
<feature type="region of interest" description="Disordered" evidence="1">
    <location>
        <begin position="174"/>
        <end position="208"/>
    </location>
</feature>
<accession>A0A154NXP8</accession>
<dbReference type="EMBL" id="KQ434778">
    <property type="protein sequence ID" value="KZC04439.1"/>
    <property type="molecule type" value="Genomic_DNA"/>
</dbReference>
<reference evidence="2 3" key="1">
    <citation type="submission" date="2015-07" db="EMBL/GenBank/DDBJ databases">
        <title>The genome of Dufourea novaeangliae.</title>
        <authorList>
            <person name="Pan H."/>
            <person name="Kapheim K."/>
        </authorList>
    </citation>
    <scope>NUCLEOTIDE SEQUENCE [LARGE SCALE GENOMIC DNA]</scope>
    <source>
        <strain evidence="2">0120121106</strain>
        <tissue evidence="2">Whole body</tissue>
    </source>
</reference>
<evidence type="ECO:0000256" key="1">
    <source>
        <dbReference type="SAM" id="MobiDB-lite"/>
    </source>
</evidence>
<feature type="compositionally biased region" description="Basic residues" evidence="1">
    <location>
        <begin position="198"/>
        <end position="208"/>
    </location>
</feature>
<proteinExistence type="predicted"/>
<keyword evidence="3" id="KW-1185">Reference proteome</keyword>